<feature type="glycosylation site" description="N-linked (GlcNAc...) asparagine" evidence="18">
    <location>
        <position position="360"/>
    </location>
</feature>
<reference evidence="20 21" key="1">
    <citation type="submission" date="2019-08" db="EMBL/GenBank/DDBJ databases">
        <authorList>
            <person name="Alioto T."/>
            <person name="Alioto T."/>
            <person name="Gomez Garrido J."/>
        </authorList>
    </citation>
    <scope>NUCLEOTIDE SEQUENCE [LARGE SCALE GENOMIC DNA]</scope>
</reference>
<keyword evidence="12 19" id="KW-0472">Membrane</keyword>
<gene>
    <name evidence="20" type="ORF">CINCED_3A007749</name>
</gene>
<organism evidence="20 21">
    <name type="scientific">Cinara cedri</name>
    <dbReference type="NCBI Taxonomy" id="506608"/>
    <lineage>
        <taxon>Eukaryota</taxon>
        <taxon>Metazoa</taxon>
        <taxon>Ecdysozoa</taxon>
        <taxon>Arthropoda</taxon>
        <taxon>Hexapoda</taxon>
        <taxon>Insecta</taxon>
        <taxon>Pterygota</taxon>
        <taxon>Neoptera</taxon>
        <taxon>Paraneoptera</taxon>
        <taxon>Hemiptera</taxon>
        <taxon>Sternorrhyncha</taxon>
        <taxon>Aphidomorpha</taxon>
        <taxon>Aphidoidea</taxon>
        <taxon>Aphididae</taxon>
        <taxon>Lachninae</taxon>
        <taxon>Cinara</taxon>
    </lineage>
</organism>
<feature type="binding site" evidence="17">
    <location>
        <position position="256"/>
    </location>
    <ligand>
        <name>Mn(2+)</name>
        <dbReference type="ChEBI" id="CHEBI:29035"/>
    </ligand>
</feature>
<evidence type="ECO:0000256" key="6">
    <source>
        <dbReference type="ARBA" id="ARBA00022679"/>
    </source>
</evidence>
<keyword evidence="8 17" id="KW-0479">Metal-binding</keyword>
<keyword evidence="14 17" id="KW-0464">Manganese</keyword>
<proteinExistence type="inferred from homology"/>
<keyword evidence="6 19" id="KW-0808">Transferase</keyword>
<evidence type="ECO:0000256" key="3">
    <source>
        <dbReference type="ARBA" id="ARBA00004922"/>
    </source>
</evidence>
<dbReference type="GO" id="GO:0050650">
    <property type="term" value="P:chondroitin sulfate proteoglycan biosynthetic process"/>
    <property type="evidence" value="ECO:0007669"/>
    <property type="project" value="TreeGrafter"/>
</dbReference>
<evidence type="ECO:0000256" key="5">
    <source>
        <dbReference type="ARBA" id="ARBA00012641"/>
    </source>
</evidence>
<keyword evidence="13 18" id="KW-0325">Glycoprotein</keyword>
<keyword evidence="10 19" id="KW-1133">Transmembrane helix</keyword>
<dbReference type="PANTHER" id="PTHR10896">
    <property type="entry name" value="GALACTOSYLGALACTOSYLXYLOSYLPROTEIN 3-BETA-GLUCURONOSYLTRANSFERASE BETA-1,3-GLUCURONYLTRANSFERASE"/>
    <property type="match status" value="1"/>
</dbReference>
<dbReference type="Pfam" id="PF03360">
    <property type="entry name" value="Glyco_transf_43"/>
    <property type="match status" value="1"/>
</dbReference>
<evidence type="ECO:0000256" key="2">
    <source>
        <dbReference type="ARBA" id="ARBA00004323"/>
    </source>
</evidence>
<evidence type="ECO:0000256" key="13">
    <source>
        <dbReference type="ARBA" id="ARBA00023180"/>
    </source>
</evidence>
<evidence type="ECO:0000256" key="8">
    <source>
        <dbReference type="ARBA" id="ARBA00022723"/>
    </source>
</evidence>
<dbReference type="InterPro" id="IPR005027">
    <property type="entry name" value="Glyco_trans_43"/>
</dbReference>
<comment type="similarity">
    <text evidence="4 19">Belongs to the glycosyltransferase 43 family.</text>
</comment>
<dbReference type="OrthoDB" id="675023at2759"/>
<dbReference type="GO" id="GO:0005975">
    <property type="term" value="P:carbohydrate metabolic process"/>
    <property type="evidence" value="ECO:0007669"/>
    <property type="project" value="TreeGrafter"/>
</dbReference>
<evidence type="ECO:0000256" key="19">
    <source>
        <dbReference type="RuleBase" id="RU363127"/>
    </source>
</evidence>
<feature type="active site" description="Proton donor/acceptor" evidence="16">
    <location>
        <position position="339"/>
    </location>
</feature>
<comment type="catalytic activity">
    <reaction evidence="15 19">
        <text>3-O-(beta-D-galactosyl-(1-&gt;3)-beta-D-galactosyl-(1-&gt;4)-beta-D-xylosyl)-L-seryl-[protein] + UDP-alpha-D-glucuronate = 3-O-(beta-D-GlcA-(1-&gt;3)-beta-D-Gal-(1-&gt;3)-beta-D-Gal-(1-&gt;4)-beta-D-Xyl)-L-seryl-[protein] + UDP + H(+)</text>
        <dbReference type="Rhea" id="RHEA:24168"/>
        <dbReference type="Rhea" id="RHEA-COMP:12571"/>
        <dbReference type="Rhea" id="RHEA-COMP:12573"/>
        <dbReference type="ChEBI" id="CHEBI:15378"/>
        <dbReference type="ChEBI" id="CHEBI:58052"/>
        <dbReference type="ChEBI" id="CHEBI:58223"/>
        <dbReference type="ChEBI" id="CHEBI:132090"/>
        <dbReference type="ChEBI" id="CHEBI:132093"/>
        <dbReference type="EC" id="2.4.1.135"/>
    </reaction>
</comment>
<dbReference type="PANTHER" id="PTHR10896:SF50">
    <property type="entry name" value="GALACTOSYLGALACTOSYLXYLOSYLPROTEIN 3-BETA-GLUCURONOSYLTRANSFERASE P"/>
    <property type="match status" value="1"/>
</dbReference>
<evidence type="ECO:0000256" key="1">
    <source>
        <dbReference type="ARBA" id="ARBA00001936"/>
    </source>
</evidence>
<evidence type="ECO:0000256" key="11">
    <source>
        <dbReference type="ARBA" id="ARBA00023034"/>
    </source>
</evidence>
<comment type="subcellular location">
    <subcellularLocation>
        <location evidence="2 19">Golgi apparatus membrane</location>
        <topology evidence="2 19">Single-pass type II membrane protein</topology>
    </subcellularLocation>
</comment>
<dbReference type="AlphaFoldDB" id="A0A5E4M6X1"/>
<evidence type="ECO:0000256" key="12">
    <source>
        <dbReference type="ARBA" id="ARBA00023136"/>
    </source>
</evidence>
<dbReference type="Proteomes" id="UP000325440">
    <property type="component" value="Unassembled WGS sequence"/>
</dbReference>
<feature type="transmembrane region" description="Helical" evidence="19">
    <location>
        <begin position="43"/>
        <end position="67"/>
    </location>
</feature>
<dbReference type="UniPathway" id="UPA00378"/>
<comment type="pathway">
    <text evidence="3 19">Protein modification; protein glycosylation.</text>
</comment>
<dbReference type="FunFam" id="3.90.550.10:FF:000044">
    <property type="entry name" value="Galactosylgalactosylxylosylprotein 3-beta-glucuronosyltransferase"/>
    <property type="match status" value="1"/>
</dbReference>
<sequence>MGAATVKECTLRIRQTDNVMVRTHCRSSSDNLVMLPVSLQMRILWTLAMATVFVVLVQYQTSGAWLLQQNQGQPAMRPDPMAEDLVTMALSKVVVDEDVQGMSRDLLTGITRQIARYVVYNAGCGVSSGSATYAASFALSASIPVGSLSTSSVIYIITPTYRRPEQVADLTRLAQTLMLVRDIHWLVVEDSHTKSPQLSSLLSSFGIRYSHLIAPMPDKFKKMRGAKPKGVANRNRGLKWIRQNAVSGVVYFADDDNTYDVRLFNEMRNTQKVSMWPVGLCTRTGLSTPVVKNGKLIGFYDGWIAGRKFPVDMAGFAVSVKFLQERPNAQMPYRPGFEEDGFLRTLAPFEPQQIELKAENCTKILVWHTQTKKNEPSLKVDKEKYVNTNVLSLKDIIV</sequence>
<evidence type="ECO:0000256" key="14">
    <source>
        <dbReference type="ARBA" id="ARBA00023211"/>
    </source>
</evidence>
<dbReference type="GO" id="GO:0000139">
    <property type="term" value="C:Golgi membrane"/>
    <property type="evidence" value="ECO:0007669"/>
    <property type="project" value="UniProtKB-SubCell"/>
</dbReference>
<comment type="cofactor">
    <cofactor evidence="1 17 19">
        <name>Mn(2+)</name>
        <dbReference type="ChEBI" id="CHEBI:29035"/>
    </cofactor>
</comment>
<dbReference type="EC" id="2.4.1.135" evidence="5 19"/>
<keyword evidence="7 19" id="KW-0812">Transmembrane</keyword>
<keyword evidence="11 19" id="KW-0333">Golgi apparatus</keyword>
<dbReference type="InterPro" id="IPR029044">
    <property type="entry name" value="Nucleotide-diphossugar_trans"/>
</dbReference>
<evidence type="ECO:0000256" key="9">
    <source>
        <dbReference type="ARBA" id="ARBA00022968"/>
    </source>
</evidence>
<evidence type="ECO:0000256" key="16">
    <source>
        <dbReference type="PIRSR" id="PIRSR605027-1"/>
    </source>
</evidence>
<dbReference type="CDD" id="cd00218">
    <property type="entry name" value="GlcAT-I"/>
    <property type="match status" value="1"/>
</dbReference>
<evidence type="ECO:0000313" key="21">
    <source>
        <dbReference type="Proteomes" id="UP000325440"/>
    </source>
</evidence>
<dbReference type="EMBL" id="CABPRJ010000058">
    <property type="protein sequence ID" value="VVC27046.1"/>
    <property type="molecule type" value="Genomic_DNA"/>
</dbReference>
<protein>
    <recommendedName>
        <fullName evidence="5 19">Galactosylgalactosylxylosylprotein 3-beta-glucuronosyltransferase</fullName>
        <ecNumber evidence="5 19">2.4.1.135</ecNumber>
    </recommendedName>
</protein>
<evidence type="ECO:0000313" key="20">
    <source>
        <dbReference type="EMBL" id="VVC27046.1"/>
    </source>
</evidence>
<keyword evidence="9 19" id="KW-0735">Signal-anchor</keyword>
<keyword evidence="21" id="KW-1185">Reference proteome</keyword>
<dbReference type="Gene3D" id="3.90.550.10">
    <property type="entry name" value="Spore Coat Polysaccharide Biosynthesis Protein SpsA, Chain A"/>
    <property type="match status" value="1"/>
</dbReference>
<name>A0A5E4M6X1_9HEMI</name>
<accession>A0A5E4M6X1</accession>
<dbReference type="GO" id="GO:0046872">
    <property type="term" value="F:metal ion binding"/>
    <property type="evidence" value="ECO:0007669"/>
    <property type="project" value="UniProtKB-KW"/>
</dbReference>
<evidence type="ECO:0000256" key="4">
    <source>
        <dbReference type="ARBA" id="ARBA00007706"/>
    </source>
</evidence>
<evidence type="ECO:0000256" key="10">
    <source>
        <dbReference type="ARBA" id="ARBA00022989"/>
    </source>
</evidence>
<evidence type="ECO:0000256" key="17">
    <source>
        <dbReference type="PIRSR" id="PIRSR605027-3"/>
    </source>
</evidence>
<evidence type="ECO:0000256" key="7">
    <source>
        <dbReference type="ARBA" id="ARBA00022692"/>
    </source>
</evidence>
<dbReference type="GO" id="GO:0015018">
    <property type="term" value="F:galactosylgalactosylxylosylprotein 3-beta-glucuronosyltransferase activity"/>
    <property type="evidence" value="ECO:0007669"/>
    <property type="project" value="UniProtKB-UniRule"/>
</dbReference>
<evidence type="ECO:0000256" key="18">
    <source>
        <dbReference type="PIRSR" id="PIRSR605027-6"/>
    </source>
</evidence>
<evidence type="ECO:0000256" key="15">
    <source>
        <dbReference type="ARBA" id="ARBA00047979"/>
    </source>
</evidence>
<dbReference type="SUPFAM" id="SSF53448">
    <property type="entry name" value="Nucleotide-diphospho-sugar transferases"/>
    <property type="match status" value="1"/>
</dbReference>